<keyword evidence="1" id="KW-0472">Membrane</keyword>
<sequence length="45" mass="4979">MFGIDAYSLEVLVPSIVGVLGIAGVMVWAFIKVRHLMNDDHKKAH</sequence>
<keyword evidence="1" id="KW-1133">Transmembrane helix</keyword>
<protein>
    <submittedName>
        <fullName evidence="2">Uncharacterized protein</fullName>
    </submittedName>
</protein>
<accession>A0A917ZKS2</accession>
<keyword evidence="1" id="KW-0812">Transmembrane</keyword>
<proteinExistence type="predicted"/>
<dbReference type="AlphaFoldDB" id="A0A917ZKS2"/>
<feature type="transmembrane region" description="Helical" evidence="1">
    <location>
        <begin position="12"/>
        <end position="31"/>
    </location>
</feature>
<dbReference type="EMBL" id="BMLT01000009">
    <property type="protein sequence ID" value="GGO85851.1"/>
    <property type="molecule type" value="Genomic_DNA"/>
</dbReference>
<gene>
    <name evidence="2" type="ORF">GCM10011348_35360</name>
</gene>
<reference evidence="2 3" key="1">
    <citation type="journal article" date="2014" name="Int. J. Syst. Evol. Microbiol.">
        <title>Complete genome sequence of Corynebacterium casei LMG S-19264T (=DSM 44701T), isolated from a smear-ripened cheese.</title>
        <authorList>
            <consortium name="US DOE Joint Genome Institute (JGI-PGF)"/>
            <person name="Walter F."/>
            <person name="Albersmeier A."/>
            <person name="Kalinowski J."/>
            <person name="Ruckert C."/>
        </authorList>
    </citation>
    <scope>NUCLEOTIDE SEQUENCE [LARGE SCALE GENOMIC DNA]</scope>
    <source>
        <strain evidence="2 3">CGMCC 1.7286</strain>
    </source>
</reference>
<organism evidence="2 3">
    <name type="scientific">Marinobacterium nitratireducens</name>
    <dbReference type="NCBI Taxonomy" id="518897"/>
    <lineage>
        <taxon>Bacteria</taxon>
        <taxon>Pseudomonadati</taxon>
        <taxon>Pseudomonadota</taxon>
        <taxon>Gammaproteobacteria</taxon>
        <taxon>Oceanospirillales</taxon>
        <taxon>Oceanospirillaceae</taxon>
        <taxon>Marinobacterium</taxon>
    </lineage>
</organism>
<comment type="caution">
    <text evidence="2">The sequence shown here is derived from an EMBL/GenBank/DDBJ whole genome shotgun (WGS) entry which is preliminary data.</text>
</comment>
<name>A0A917ZKS2_9GAMM</name>
<keyword evidence="3" id="KW-1185">Reference proteome</keyword>
<evidence type="ECO:0000256" key="1">
    <source>
        <dbReference type="SAM" id="Phobius"/>
    </source>
</evidence>
<dbReference type="RefSeq" id="WP_188861929.1">
    <property type="nucleotide sequence ID" value="NZ_BMLT01000009.1"/>
</dbReference>
<evidence type="ECO:0000313" key="2">
    <source>
        <dbReference type="EMBL" id="GGO85851.1"/>
    </source>
</evidence>
<dbReference type="Proteomes" id="UP000599578">
    <property type="component" value="Unassembled WGS sequence"/>
</dbReference>
<evidence type="ECO:0000313" key="3">
    <source>
        <dbReference type="Proteomes" id="UP000599578"/>
    </source>
</evidence>